<gene>
    <name evidence="2" type="ORF">B0I35DRAFT_360567</name>
</gene>
<sequence length="326" mass="36474">MSTAHWTWSQLRGWLRQTNRDVTHLNPLVKRLLVHNYGARVLGIGARSIVIAISEGLAAKVPLVSEDRYFAREQAICEQIDTVQSAVIPLTFLMHPDITFLEAAVGTLHERITGRHPRDVAHWMLQLTNAAAALESLGLAHAHINPHNVLFDANDQIKLVDFDKALPIGANLDSGDLPYVRRNTDPRKGGRFGRAGAATEQFALASIFYYMDRGTEVFANMSEEARECVMLEGTMPSLESSTRIDHVVENCWEGRYLTLESLSEHIFCYLLNSDPPHIKYLSPEERAHFTERAERAMAGLETPCPTCNSTTANDYQAPCVCEDDED</sequence>
<dbReference type="EMBL" id="JAGPNK010000015">
    <property type="protein sequence ID" value="KAH7308463.1"/>
    <property type="molecule type" value="Genomic_DNA"/>
</dbReference>
<protein>
    <recommendedName>
        <fullName evidence="1">Protein kinase domain-containing protein</fullName>
    </recommendedName>
</protein>
<organism evidence="2 3">
    <name type="scientific">Stachybotrys elegans</name>
    <dbReference type="NCBI Taxonomy" id="80388"/>
    <lineage>
        <taxon>Eukaryota</taxon>
        <taxon>Fungi</taxon>
        <taxon>Dikarya</taxon>
        <taxon>Ascomycota</taxon>
        <taxon>Pezizomycotina</taxon>
        <taxon>Sordariomycetes</taxon>
        <taxon>Hypocreomycetidae</taxon>
        <taxon>Hypocreales</taxon>
        <taxon>Stachybotryaceae</taxon>
        <taxon>Stachybotrys</taxon>
    </lineage>
</organism>
<dbReference type="PROSITE" id="PS50011">
    <property type="entry name" value="PROTEIN_KINASE_DOM"/>
    <property type="match status" value="1"/>
</dbReference>
<dbReference type="GO" id="GO:0005524">
    <property type="term" value="F:ATP binding"/>
    <property type="evidence" value="ECO:0007669"/>
    <property type="project" value="InterPro"/>
</dbReference>
<feature type="domain" description="Protein kinase" evidence="1">
    <location>
        <begin position="1"/>
        <end position="268"/>
    </location>
</feature>
<reference evidence="2" key="1">
    <citation type="journal article" date="2021" name="Nat. Commun.">
        <title>Genetic determinants of endophytism in the Arabidopsis root mycobiome.</title>
        <authorList>
            <person name="Mesny F."/>
            <person name="Miyauchi S."/>
            <person name="Thiergart T."/>
            <person name="Pickel B."/>
            <person name="Atanasova L."/>
            <person name="Karlsson M."/>
            <person name="Huettel B."/>
            <person name="Barry K.W."/>
            <person name="Haridas S."/>
            <person name="Chen C."/>
            <person name="Bauer D."/>
            <person name="Andreopoulos W."/>
            <person name="Pangilinan J."/>
            <person name="LaButti K."/>
            <person name="Riley R."/>
            <person name="Lipzen A."/>
            <person name="Clum A."/>
            <person name="Drula E."/>
            <person name="Henrissat B."/>
            <person name="Kohler A."/>
            <person name="Grigoriev I.V."/>
            <person name="Martin F.M."/>
            <person name="Hacquard S."/>
        </authorList>
    </citation>
    <scope>NUCLEOTIDE SEQUENCE</scope>
    <source>
        <strain evidence="2">MPI-CAGE-CH-0235</strain>
    </source>
</reference>
<evidence type="ECO:0000313" key="2">
    <source>
        <dbReference type="EMBL" id="KAH7308463.1"/>
    </source>
</evidence>
<dbReference type="InterPro" id="IPR011009">
    <property type="entry name" value="Kinase-like_dom_sf"/>
</dbReference>
<dbReference type="Proteomes" id="UP000813444">
    <property type="component" value="Unassembled WGS sequence"/>
</dbReference>
<dbReference type="AlphaFoldDB" id="A0A8K0WL15"/>
<dbReference type="OrthoDB" id="4062651at2759"/>
<comment type="caution">
    <text evidence="2">The sequence shown here is derived from an EMBL/GenBank/DDBJ whole genome shotgun (WGS) entry which is preliminary data.</text>
</comment>
<proteinExistence type="predicted"/>
<dbReference type="SUPFAM" id="SSF56112">
    <property type="entry name" value="Protein kinase-like (PK-like)"/>
    <property type="match status" value="1"/>
</dbReference>
<dbReference type="GO" id="GO:0004672">
    <property type="term" value="F:protein kinase activity"/>
    <property type="evidence" value="ECO:0007669"/>
    <property type="project" value="InterPro"/>
</dbReference>
<accession>A0A8K0WL15</accession>
<evidence type="ECO:0000259" key="1">
    <source>
        <dbReference type="PROSITE" id="PS50011"/>
    </source>
</evidence>
<dbReference type="InterPro" id="IPR000719">
    <property type="entry name" value="Prot_kinase_dom"/>
</dbReference>
<name>A0A8K0WL15_9HYPO</name>
<evidence type="ECO:0000313" key="3">
    <source>
        <dbReference type="Proteomes" id="UP000813444"/>
    </source>
</evidence>
<dbReference type="Gene3D" id="1.10.510.10">
    <property type="entry name" value="Transferase(Phosphotransferase) domain 1"/>
    <property type="match status" value="1"/>
</dbReference>
<keyword evidence="3" id="KW-1185">Reference proteome</keyword>